<dbReference type="Pfam" id="PF18962">
    <property type="entry name" value="Por_Secre_tail"/>
    <property type="match status" value="1"/>
</dbReference>
<proteinExistence type="inferred from homology"/>
<dbReference type="SMART" id="SM00606">
    <property type="entry name" value="CBD_IV"/>
    <property type="match status" value="1"/>
</dbReference>
<dbReference type="Gene3D" id="2.60.120.200">
    <property type="match status" value="1"/>
</dbReference>
<protein>
    <recommendedName>
        <fullName evidence="9">Glucanase</fullName>
        <ecNumber evidence="9">3.2.1.-</ecNumber>
    </recommendedName>
</protein>
<dbReference type="SUPFAM" id="SSF48208">
    <property type="entry name" value="Six-hairpin glycosidases"/>
    <property type="match status" value="1"/>
</dbReference>
<evidence type="ECO:0000256" key="1">
    <source>
        <dbReference type="ARBA" id="ARBA00000966"/>
    </source>
</evidence>
<feature type="domain" description="CBM6" evidence="11">
    <location>
        <begin position="523"/>
        <end position="663"/>
    </location>
</feature>
<keyword evidence="5" id="KW-0136">Cellulose degradation</keyword>
<evidence type="ECO:0000256" key="4">
    <source>
        <dbReference type="ARBA" id="ARBA00022801"/>
    </source>
</evidence>
<gene>
    <name evidence="12" type="ORF">E1163_11220</name>
</gene>
<keyword evidence="7 9" id="KW-0624">Polysaccharide degradation</keyword>
<dbReference type="PROSITE" id="PS00812">
    <property type="entry name" value="GLYCOSYL_HYDROL_F8"/>
    <property type="match status" value="1"/>
</dbReference>
<evidence type="ECO:0000259" key="10">
    <source>
        <dbReference type="PROSITE" id="PS50853"/>
    </source>
</evidence>
<name>A0ABW9RN17_9BACT</name>
<reference evidence="12 13" key="1">
    <citation type="submission" date="2019-02" db="EMBL/GenBank/DDBJ databases">
        <authorList>
            <person name="Goldberg S.R."/>
            <person name="Haltli B.A."/>
            <person name="Correa H."/>
            <person name="Russell K.G."/>
        </authorList>
    </citation>
    <scope>NUCLEOTIDE SEQUENCE [LARGE SCALE GENOMIC DNA]</scope>
    <source>
        <strain evidence="12 13">JCM 16186</strain>
    </source>
</reference>
<dbReference type="InterPro" id="IPR013320">
    <property type="entry name" value="ConA-like_dom_sf"/>
</dbReference>
<dbReference type="Proteomes" id="UP000798808">
    <property type="component" value="Unassembled WGS sequence"/>
</dbReference>
<dbReference type="Gene3D" id="1.50.10.10">
    <property type="match status" value="1"/>
</dbReference>
<dbReference type="Pfam" id="PF00041">
    <property type="entry name" value="fn3"/>
    <property type="match status" value="1"/>
</dbReference>
<evidence type="ECO:0000256" key="9">
    <source>
        <dbReference type="RuleBase" id="RU361167"/>
    </source>
</evidence>
<dbReference type="Gene3D" id="2.60.120.260">
    <property type="entry name" value="Galactose-binding domain-like"/>
    <property type="match status" value="1"/>
</dbReference>
<dbReference type="SMART" id="SM00060">
    <property type="entry name" value="FN3"/>
    <property type="match status" value="1"/>
</dbReference>
<keyword evidence="6 9" id="KW-0326">Glycosidase</keyword>
<dbReference type="EMBL" id="SMLW01000521">
    <property type="protein sequence ID" value="MTI25514.1"/>
    <property type="molecule type" value="Genomic_DNA"/>
</dbReference>
<keyword evidence="13" id="KW-1185">Reference proteome</keyword>
<dbReference type="PRINTS" id="PR00735">
    <property type="entry name" value="GLHYDRLASE8"/>
</dbReference>
<dbReference type="InterPro" id="IPR003961">
    <property type="entry name" value="FN3_dom"/>
</dbReference>
<comment type="caution">
    <text evidence="12">The sequence shown here is derived from an EMBL/GenBank/DDBJ whole genome shotgun (WGS) entry which is preliminary data.</text>
</comment>
<feature type="domain" description="Fibronectin type-III" evidence="10">
    <location>
        <begin position="419"/>
        <end position="509"/>
    </location>
</feature>
<dbReference type="InterPro" id="IPR026444">
    <property type="entry name" value="Secre_tail"/>
</dbReference>
<organism evidence="12 13">
    <name type="scientific">Fulvivirga kasyanovii</name>
    <dbReference type="NCBI Taxonomy" id="396812"/>
    <lineage>
        <taxon>Bacteria</taxon>
        <taxon>Pseudomonadati</taxon>
        <taxon>Bacteroidota</taxon>
        <taxon>Cytophagia</taxon>
        <taxon>Cytophagales</taxon>
        <taxon>Fulvivirgaceae</taxon>
        <taxon>Fulvivirga</taxon>
    </lineage>
</organism>
<evidence type="ECO:0000256" key="7">
    <source>
        <dbReference type="ARBA" id="ARBA00023326"/>
    </source>
</evidence>
<accession>A0ABW9RN17</accession>
<dbReference type="SUPFAM" id="SSF49899">
    <property type="entry name" value="Concanavalin A-like lectins/glucanases"/>
    <property type="match status" value="1"/>
</dbReference>
<dbReference type="SUPFAM" id="SSF49785">
    <property type="entry name" value="Galactose-binding domain-like"/>
    <property type="match status" value="1"/>
</dbReference>
<dbReference type="CDD" id="cd00063">
    <property type="entry name" value="FN3"/>
    <property type="match status" value="1"/>
</dbReference>
<dbReference type="InterPro" id="IPR013783">
    <property type="entry name" value="Ig-like_fold"/>
</dbReference>
<comment type="catalytic activity">
    <reaction evidence="1">
        <text>Endohydrolysis of (1-&gt;4)-beta-D-glucosidic linkages in cellulose, lichenin and cereal beta-D-glucans.</text>
        <dbReference type="EC" id="3.2.1.4"/>
    </reaction>
</comment>
<sequence length="947" mass="102477">MKPKINLNPKYVLLLAVTLLVSFRNYGQQKPFPQAVDYPGTIKPALAQSILNSDVAAYYSYWKNKYLKTGLSSLPGGYYVKGEITGNPDGFTALGSSEGQGYGMIITALMAGYDTNAKLYFDGLFATARAFRSVNNPYLMGWVVADDVNAQGHFSSATDGDMDIAYALILAHYQWGSGGSINYIQEATNTINALKLENVTTNNRLNLGDWDAKSAYNTRPSDWMFSHMRAFYKETNDVTWLNVINNLYGVYGNFSSNYSSSTGLVSDFIVNNPPQPAPPNYLGEFPETGDYYYNAGRFPLRVVMDYALYGTNDAYNVANKLISWVKPATGNNPANIRAGYQLNGTPLPGSNYQSAVFIAPFVAASVVSSSHQDFLNSGWNTIRNMQAGYFEDTYNLLCMLFISGNWWKPDVASGTPPAAPTALSASAASSTQINLSWVDNAGNETGFQVERSPDGSSNWSVIATRDRNISSYFDAGLSASTTYYYRVKAVNESGSSGYTNMAYATTSAGNIQSPFDGFISIPGTLEAENFDLGGPGVAYSDNTTANEGGEYRTGEAVDIESCTLGGYNVGWTLPGEWLEYSIDVAASGNYTLDFSTAAESSTGSLKILADGADVSGTVSFNATGGWQVWQTHTLSGITLEEGRHILRIEMISGDFNLDKITFSQNTDLPSPYSHADIGAPSLTGSASYANGTFTLEGAGNDIWGTNDQFQYVYRTLTGDGEIVARVSSISNTNPWAKAGVMIRETLAANARHAMIAVTPSNGVAFQNRSVTGGTSFHTAGSTSTAPHWLRLVRSGSILTAYESTDGTNWNEAGSLNIAMASDAYIGLVVTSHDVNGLGTATFDHVTVSDNILASWADVSETNNFSTSVYPNPASTKIALSYELHEDSQVFIEIFDMSGYKVSVMETGVMDKGKHRIEYDISALHEGIYLVKIRNKDKLYSSKFIVKD</sequence>
<keyword evidence="3" id="KW-0732">Signal</keyword>
<dbReference type="InterPro" id="IPR008979">
    <property type="entry name" value="Galactose-bd-like_sf"/>
</dbReference>
<dbReference type="SUPFAM" id="SSF49265">
    <property type="entry name" value="Fibronectin type III"/>
    <property type="match status" value="1"/>
</dbReference>
<dbReference type="InterPro" id="IPR036116">
    <property type="entry name" value="FN3_sf"/>
</dbReference>
<evidence type="ECO:0000256" key="8">
    <source>
        <dbReference type="PROSITE-ProRule" id="PRU10058"/>
    </source>
</evidence>
<dbReference type="Gene3D" id="2.60.40.10">
    <property type="entry name" value="Immunoglobulins"/>
    <property type="match status" value="1"/>
</dbReference>
<dbReference type="InterPro" id="IPR008928">
    <property type="entry name" value="6-hairpin_glycosidase_sf"/>
</dbReference>
<dbReference type="InterPro" id="IPR002037">
    <property type="entry name" value="Glyco_hydro_8"/>
</dbReference>
<dbReference type="InterPro" id="IPR019834">
    <property type="entry name" value="Glyco_hydro_8_CS"/>
</dbReference>
<dbReference type="InterPro" id="IPR012341">
    <property type="entry name" value="6hp_glycosidase-like_sf"/>
</dbReference>
<comment type="similarity">
    <text evidence="2 9">Belongs to the glycosyl hydrolase 8 (cellulase D) family.</text>
</comment>
<keyword evidence="4 9" id="KW-0378">Hydrolase</keyword>
<dbReference type="InterPro" id="IPR005084">
    <property type="entry name" value="CBM6"/>
</dbReference>
<dbReference type="RefSeq" id="WP_155171694.1">
    <property type="nucleotide sequence ID" value="NZ_BAAAFL010000023.1"/>
</dbReference>
<dbReference type="NCBIfam" id="TIGR04183">
    <property type="entry name" value="Por_Secre_tail"/>
    <property type="match status" value="1"/>
</dbReference>
<dbReference type="Pfam" id="PF03422">
    <property type="entry name" value="CBM_6"/>
    <property type="match status" value="1"/>
</dbReference>
<evidence type="ECO:0000256" key="2">
    <source>
        <dbReference type="ARBA" id="ARBA00009209"/>
    </source>
</evidence>
<evidence type="ECO:0000256" key="3">
    <source>
        <dbReference type="ARBA" id="ARBA00022729"/>
    </source>
</evidence>
<keyword evidence="7 9" id="KW-0119">Carbohydrate metabolism</keyword>
<evidence type="ECO:0000256" key="5">
    <source>
        <dbReference type="ARBA" id="ARBA00023001"/>
    </source>
</evidence>
<dbReference type="Pfam" id="PF01270">
    <property type="entry name" value="Glyco_hydro_8"/>
    <property type="match status" value="1"/>
</dbReference>
<dbReference type="PROSITE" id="PS51175">
    <property type="entry name" value="CBM6"/>
    <property type="match status" value="1"/>
</dbReference>
<dbReference type="EC" id="3.2.1.-" evidence="9"/>
<evidence type="ECO:0000256" key="6">
    <source>
        <dbReference type="ARBA" id="ARBA00023295"/>
    </source>
</evidence>
<evidence type="ECO:0000313" key="13">
    <source>
        <dbReference type="Proteomes" id="UP000798808"/>
    </source>
</evidence>
<feature type="active site" description="Nucleophile" evidence="8">
    <location>
        <position position="159"/>
    </location>
</feature>
<evidence type="ECO:0000313" key="12">
    <source>
        <dbReference type="EMBL" id="MTI25514.1"/>
    </source>
</evidence>
<evidence type="ECO:0000259" key="11">
    <source>
        <dbReference type="PROSITE" id="PS51175"/>
    </source>
</evidence>
<dbReference type="InterPro" id="IPR006584">
    <property type="entry name" value="Cellulose-bd_IV"/>
</dbReference>
<dbReference type="CDD" id="cd04080">
    <property type="entry name" value="CBM6_cellulase-like"/>
    <property type="match status" value="1"/>
</dbReference>
<dbReference type="PROSITE" id="PS50853">
    <property type="entry name" value="FN3"/>
    <property type="match status" value="1"/>
</dbReference>